<dbReference type="InterPro" id="IPR022742">
    <property type="entry name" value="Hydrolase_4"/>
</dbReference>
<dbReference type="AlphaFoldDB" id="A0ABD3RAM7"/>
<feature type="compositionally biased region" description="Basic residues" evidence="1">
    <location>
        <begin position="194"/>
        <end position="204"/>
    </location>
</feature>
<evidence type="ECO:0000256" key="1">
    <source>
        <dbReference type="SAM" id="MobiDB-lite"/>
    </source>
</evidence>
<dbReference type="Proteomes" id="UP001530377">
    <property type="component" value="Unassembled WGS sequence"/>
</dbReference>
<gene>
    <name evidence="3" type="ORF">ACHAXA_011185</name>
</gene>
<evidence type="ECO:0000313" key="3">
    <source>
        <dbReference type="EMBL" id="KAL3808801.1"/>
    </source>
</evidence>
<feature type="compositionally biased region" description="Low complexity" evidence="1">
    <location>
        <begin position="108"/>
        <end position="132"/>
    </location>
</feature>
<dbReference type="EMBL" id="JALLPB020000469">
    <property type="protein sequence ID" value="KAL3808801.1"/>
    <property type="molecule type" value="Genomic_DNA"/>
</dbReference>
<dbReference type="Pfam" id="PF12146">
    <property type="entry name" value="Hydrolase_4"/>
    <property type="match status" value="1"/>
</dbReference>
<feature type="compositionally biased region" description="Basic and acidic residues" evidence="1">
    <location>
        <begin position="133"/>
        <end position="143"/>
    </location>
</feature>
<feature type="region of interest" description="Disordered" evidence="1">
    <location>
        <begin position="46"/>
        <end position="205"/>
    </location>
</feature>
<proteinExistence type="predicted"/>
<evidence type="ECO:0000259" key="2">
    <source>
        <dbReference type="Pfam" id="PF12146"/>
    </source>
</evidence>
<sequence>MSCCCFCCPPAITALFYLWVRSGFSKGSVAGALTFFPPDPPLYKFQRMSKDGTVLPDADDDDDNDSNKKNDEKGKKIGEEEDDERRDVDDDDYDDSDDESDLGTFDIETNSTRRTNTENVGGSRRGSLPPSSDKIDDGKKRTDDDVDNNIDANADQLRRQEQQRRRQQHRDDAERRRQEEANRDPIVAMTERSKRLRSRAKRRARIDSTDAKDGVTYVFVPSPVVSGSIPPFNGTVNPVKIGPQKRTGTFVAALLYKLQPSECSPNTKTILFSHGNAADVGAMAGLQCVMAKNLRCHVLVYDYSGYGESGGVPMEKNTYRDVKMVYEWVVSNVAKSESNVILYGQSVGSGPSCYLASRRADVGGLVLHSPFTSGMRVLTPSRALACLDIFPNIDRIRKVKCKVFILHGRKDREVAFEHGVALQAAVPEECRTEPWWVPDKGHNDILDGNGIVEYIRRLNRFVRSLND</sequence>
<dbReference type="Gene3D" id="3.40.50.1820">
    <property type="entry name" value="alpha/beta hydrolase"/>
    <property type="match status" value="1"/>
</dbReference>
<feature type="compositionally biased region" description="Basic and acidic residues" evidence="1">
    <location>
        <begin position="65"/>
        <end position="78"/>
    </location>
</feature>
<keyword evidence="4" id="KW-1185">Reference proteome</keyword>
<accession>A0ABD3RAM7</accession>
<dbReference type="SUPFAM" id="SSF53474">
    <property type="entry name" value="alpha/beta-Hydrolases"/>
    <property type="match status" value="1"/>
</dbReference>
<comment type="caution">
    <text evidence="3">The sequence shown here is derived from an EMBL/GenBank/DDBJ whole genome shotgun (WGS) entry which is preliminary data.</text>
</comment>
<feature type="domain" description="Serine aminopeptidase S33" evidence="2">
    <location>
        <begin position="267"/>
        <end position="375"/>
    </location>
</feature>
<evidence type="ECO:0000313" key="4">
    <source>
        <dbReference type="Proteomes" id="UP001530377"/>
    </source>
</evidence>
<dbReference type="PANTHER" id="PTHR12277:SF81">
    <property type="entry name" value="PROTEIN ABHD13"/>
    <property type="match status" value="1"/>
</dbReference>
<organism evidence="3 4">
    <name type="scientific">Cyclostephanos tholiformis</name>
    <dbReference type="NCBI Taxonomy" id="382380"/>
    <lineage>
        <taxon>Eukaryota</taxon>
        <taxon>Sar</taxon>
        <taxon>Stramenopiles</taxon>
        <taxon>Ochrophyta</taxon>
        <taxon>Bacillariophyta</taxon>
        <taxon>Coscinodiscophyceae</taxon>
        <taxon>Thalassiosirophycidae</taxon>
        <taxon>Stephanodiscales</taxon>
        <taxon>Stephanodiscaceae</taxon>
        <taxon>Cyclostephanos</taxon>
    </lineage>
</organism>
<dbReference type="InterPro" id="IPR029058">
    <property type="entry name" value="AB_hydrolase_fold"/>
</dbReference>
<reference evidence="3 4" key="1">
    <citation type="submission" date="2024-10" db="EMBL/GenBank/DDBJ databases">
        <title>Updated reference genomes for cyclostephanoid diatoms.</title>
        <authorList>
            <person name="Roberts W.R."/>
            <person name="Alverson A.J."/>
        </authorList>
    </citation>
    <scope>NUCLEOTIDE SEQUENCE [LARGE SCALE GENOMIC DNA]</scope>
    <source>
        <strain evidence="3 4">AJA228-03</strain>
    </source>
</reference>
<name>A0ABD3RAM7_9STRA</name>
<feature type="compositionally biased region" description="Basic and acidic residues" evidence="1">
    <location>
        <begin position="156"/>
        <end position="183"/>
    </location>
</feature>
<feature type="compositionally biased region" description="Acidic residues" evidence="1">
    <location>
        <begin position="79"/>
        <end position="101"/>
    </location>
</feature>
<protein>
    <recommendedName>
        <fullName evidence="2">Serine aminopeptidase S33 domain-containing protein</fullName>
    </recommendedName>
</protein>
<dbReference type="PANTHER" id="PTHR12277">
    <property type="entry name" value="ALPHA/BETA HYDROLASE DOMAIN-CONTAINING PROTEIN"/>
    <property type="match status" value="1"/>
</dbReference>